<dbReference type="Pfam" id="PF13563">
    <property type="entry name" value="2_5_RNA_ligase2"/>
    <property type="match status" value="1"/>
</dbReference>
<organism evidence="1 2">
    <name type="scientific">Chromobacterium alticapitis</name>
    <dbReference type="NCBI Taxonomy" id="2073169"/>
    <lineage>
        <taxon>Bacteria</taxon>
        <taxon>Pseudomonadati</taxon>
        <taxon>Pseudomonadota</taxon>
        <taxon>Betaproteobacteria</taxon>
        <taxon>Neisseriales</taxon>
        <taxon>Chromobacteriaceae</taxon>
        <taxon>Chromobacterium</taxon>
    </lineage>
</organism>
<name>A0A2S5DLV9_9NEIS</name>
<dbReference type="AlphaFoldDB" id="A0A2S5DLV9"/>
<proteinExistence type="predicted"/>
<dbReference type="SUPFAM" id="SSF55144">
    <property type="entry name" value="LigT-like"/>
    <property type="match status" value="1"/>
</dbReference>
<dbReference type="InterPro" id="IPR009097">
    <property type="entry name" value="Cyclic_Pdiesterase"/>
</dbReference>
<dbReference type="EMBL" id="PQWB01000004">
    <property type="protein sequence ID" value="POZ64001.1"/>
    <property type="molecule type" value="Genomic_DNA"/>
</dbReference>
<evidence type="ECO:0000313" key="1">
    <source>
        <dbReference type="EMBL" id="POZ64001.1"/>
    </source>
</evidence>
<dbReference type="OrthoDB" id="9182445at2"/>
<keyword evidence="2" id="KW-1185">Reference proteome</keyword>
<dbReference type="RefSeq" id="WP_103900748.1">
    <property type="nucleotide sequence ID" value="NZ_PQWB01000004.1"/>
</dbReference>
<protein>
    <recommendedName>
        <fullName evidence="3">2'-5' RNA ligase</fullName>
    </recommendedName>
</protein>
<evidence type="ECO:0000313" key="2">
    <source>
        <dbReference type="Proteomes" id="UP000237082"/>
    </source>
</evidence>
<evidence type="ECO:0008006" key="3">
    <source>
        <dbReference type="Google" id="ProtNLM"/>
    </source>
</evidence>
<dbReference type="Gene3D" id="3.90.1140.10">
    <property type="entry name" value="Cyclic phosphodiesterase"/>
    <property type="match status" value="1"/>
</dbReference>
<gene>
    <name evidence="1" type="ORF">C2I19_00365</name>
</gene>
<reference evidence="2" key="1">
    <citation type="submission" date="2018-02" db="EMBL/GenBank/DDBJ databases">
        <authorList>
            <person name="O'Hara-Hanley K."/>
            <person name="Soby S."/>
        </authorList>
    </citation>
    <scope>NUCLEOTIDE SEQUENCE [LARGE SCALE GENOMIC DNA]</scope>
    <source>
        <strain evidence="2">MWU14-2602</strain>
    </source>
</reference>
<comment type="caution">
    <text evidence="1">The sequence shown here is derived from an EMBL/GenBank/DDBJ whole genome shotgun (WGS) entry which is preliminary data.</text>
</comment>
<accession>A0A2S5DLV9</accession>
<sequence length="181" mass="19801">MTSVGERTAWPAFVVLDLPEPIAGAVMRLRRAHCPRSAALPVEITLAGSSGVAPLPPGTAMADIRRVVDDMCRMFPAFELELGAMQQFADSGVFFFPPRQRQPFNALHAFLRESGLPFGAARFPYRPHCTVRNGEAVEDESAAGLLALSVPTERSMLRQVSVYALDAQRCCHLLYRAELSA</sequence>
<dbReference type="Proteomes" id="UP000237082">
    <property type="component" value="Unassembled WGS sequence"/>
</dbReference>